<dbReference type="Pfam" id="PF01841">
    <property type="entry name" value="Transglut_core"/>
    <property type="match status" value="1"/>
</dbReference>
<dbReference type="GO" id="GO:0007528">
    <property type="term" value="P:neuromuscular junction development"/>
    <property type="evidence" value="ECO:0007669"/>
    <property type="project" value="TreeGrafter"/>
</dbReference>
<evidence type="ECO:0000313" key="2">
    <source>
        <dbReference type="EMBL" id="CAI5767727.1"/>
    </source>
</evidence>
<gene>
    <name evidence="2" type="ORF">PODLI_1B014943</name>
</gene>
<accession>A0AA35JYW3</accession>
<dbReference type="PANTHER" id="PTHR46333:SF3">
    <property type="entry name" value="KYPHOSCOLIOSIS PEPTIDASE"/>
    <property type="match status" value="1"/>
</dbReference>
<dbReference type="InterPro" id="IPR002931">
    <property type="entry name" value="Transglutaminase-like"/>
</dbReference>
<dbReference type="PANTHER" id="PTHR46333">
    <property type="entry name" value="CYTOKINESIS PROTEIN 3"/>
    <property type="match status" value="1"/>
</dbReference>
<dbReference type="SMART" id="SM00460">
    <property type="entry name" value="TGc"/>
    <property type="match status" value="1"/>
</dbReference>
<organism evidence="2 3">
    <name type="scientific">Podarcis lilfordi</name>
    <name type="common">Lilford's wall lizard</name>
    <dbReference type="NCBI Taxonomy" id="74358"/>
    <lineage>
        <taxon>Eukaryota</taxon>
        <taxon>Metazoa</taxon>
        <taxon>Chordata</taxon>
        <taxon>Craniata</taxon>
        <taxon>Vertebrata</taxon>
        <taxon>Euteleostomi</taxon>
        <taxon>Lepidosauria</taxon>
        <taxon>Squamata</taxon>
        <taxon>Bifurcata</taxon>
        <taxon>Unidentata</taxon>
        <taxon>Episquamata</taxon>
        <taxon>Laterata</taxon>
        <taxon>Lacertibaenia</taxon>
        <taxon>Lacertidae</taxon>
        <taxon>Podarcis</taxon>
    </lineage>
</organism>
<name>A0AA35JYW3_9SAUR</name>
<dbReference type="AlphaFoldDB" id="A0AA35JYW3"/>
<feature type="domain" description="Transglutaminase-like" evidence="1">
    <location>
        <begin position="93"/>
        <end position="161"/>
    </location>
</feature>
<dbReference type="InterPro" id="IPR052557">
    <property type="entry name" value="CAP/Cytokinesis_protein"/>
</dbReference>
<dbReference type="GO" id="GO:0005737">
    <property type="term" value="C:cytoplasm"/>
    <property type="evidence" value="ECO:0007669"/>
    <property type="project" value="TreeGrafter"/>
</dbReference>
<sequence length="215" mass="24963">MALEKKDLYDYPWDECNEKSIEIDLMQFEELDAYAQKVNVKDSVENLVSVLLQKAHSDLEKVRAIWMWICHHIEYDMEAFYDEAKRTSEAADVLQSGKGICTGYCGLFEEMCSIAGIQCKTLSGYCIGYGYKAEQVIEEYNSHVWSTVHLDGRWHLLDSTWGSGSVDDKGNFTFRYSEFYFLTHPALFIEDHFPDDPRWQLLKQTLRLNMDGCDS</sequence>
<dbReference type="Proteomes" id="UP001178461">
    <property type="component" value="Chromosome 2"/>
</dbReference>
<dbReference type="InterPro" id="IPR038765">
    <property type="entry name" value="Papain-like_cys_pep_sf"/>
</dbReference>
<dbReference type="SUPFAM" id="SSF54001">
    <property type="entry name" value="Cysteine proteinases"/>
    <property type="match status" value="1"/>
</dbReference>
<dbReference type="GO" id="GO:0007517">
    <property type="term" value="P:muscle organ development"/>
    <property type="evidence" value="ECO:0007669"/>
    <property type="project" value="TreeGrafter"/>
</dbReference>
<reference evidence="2" key="1">
    <citation type="submission" date="2022-12" db="EMBL/GenBank/DDBJ databases">
        <authorList>
            <person name="Alioto T."/>
            <person name="Alioto T."/>
            <person name="Gomez Garrido J."/>
        </authorList>
    </citation>
    <scope>NUCLEOTIDE SEQUENCE</scope>
</reference>
<dbReference type="Gene3D" id="3.10.620.30">
    <property type="match status" value="1"/>
</dbReference>
<keyword evidence="3" id="KW-1185">Reference proteome</keyword>
<proteinExistence type="predicted"/>
<protein>
    <recommendedName>
        <fullName evidence="1">Transglutaminase-like domain-containing protein</fullName>
    </recommendedName>
</protein>
<evidence type="ECO:0000313" key="3">
    <source>
        <dbReference type="Proteomes" id="UP001178461"/>
    </source>
</evidence>
<evidence type="ECO:0000259" key="1">
    <source>
        <dbReference type="SMART" id="SM00460"/>
    </source>
</evidence>
<dbReference type="EMBL" id="OX395127">
    <property type="protein sequence ID" value="CAI5767727.1"/>
    <property type="molecule type" value="Genomic_DNA"/>
</dbReference>